<protein>
    <submittedName>
        <fullName evidence="2">Methyltransferase</fullName>
    </submittedName>
</protein>
<dbReference type="AlphaFoldDB" id="A0A3G2EG85"/>
<dbReference type="GO" id="GO:0032259">
    <property type="term" value="P:methylation"/>
    <property type="evidence" value="ECO:0007669"/>
    <property type="project" value="UniProtKB-KW"/>
</dbReference>
<evidence type="ECO:0000313" key="2">
    <source>
        <dbReference type="EMBL" id="AYM78509.1"/>
    </source>
</evidence>
<keyword evidence="2" id="KW-0489">Methyltransferase</keyword>
<organism evidence="2 3">
    <name type="scientific">Janthinobacterium agaricidamnosum</name>
    <dbReference type="NCBI Taxonomy" id="55508"/>
    <lineage>
        <taxon>Bacteria</taxon>
        <taxon>Pseudomonadati</taxon>
        <taxon>Pseudomonadota</taxon>
        <taxon>Betaproteobacteria</taxon>
        <taxon>Burkholderiales</taxon>
        <taxon>Oxalobacteraceae</taxon>
        <taxon>Janthinobacterium</taxon>
    </lineage>
</organism>
<proteinExistence type="predicted"/>
<reference evidence="2 3" key="1">
    <citation type="submission" date="2018-10" db="EMBL/GenBank/DDBJ databases">
        <title>Effects of UV and annual dynamics of microbial communities in freshwater RAS systems.</title>
        <authorList>
            <person name="Bekkelund A.K."/>
            <person name="Hansen B.R."/>
            <person name="Stokken H."/>
            <person name="Eriksen B.F."/>
            <person name="Kashulin N.A."/>
        </authorList>
    </citation>
    <scope>NUCLEOTIDE SEQUENCE [LARGE SCALE GENOMIC DNA]</scope>
    <source>
        <strain evidence="2 3">BHSEK</strain>
    </source>
</reference>
<gene>
    <name evidence="2" type="ORF">D9M09_23955</name>
</gene>
<name>A0A3G2EG85_9BURK</name>
<evidence type="ECO:0000259" key="1">
    <source>
        <dbReference type="Pfam" id="PF10119"/>
    </source>
</evidence>
<dbReference type="Proteomes" id="UP000279594">
    <property type="component" value="Chromosome"/>
</dbReference>
<dbReference type="RefSeq" id="WP_121670553.1">
    <property type="nucleotide sequence ID" value="NZ_CP033019.1"/>
</dbReference>
<dbReference type="CDD" id="cd02440">
    <property type="entry name" value="AdoMet_MTases"/>
    <property type="match status" value="1"/>
</dbReference>
<dbReference type="GO" id="GO:0008168">
    <property type="term" value="F:methyltransferase activity"/>
    <property type="evidence" value="ECO:0007669"/>
    <property type="project" value="UniProtKB-KW"/>
</dbReference>
<dbReference type="SUPFAM" id="SSF53335">
    <property type="entry name" value="S-adenosyl-L-methionine-dependent methyltransferases"/>
    <property type="match status" value="1"/>
</dbReference>
<keyword evidence="3" id="KW-1185">Reference proteome</keyword>
<dbReference type="Pfam" id="PF10119">
    <property type="entry name" value="MethyTransf_Reg"/>
    <property type="match status" value="1"/>
</dbReference>
<dbReference type="EMBL" id="CP033019">
    <property type="protein sequence ID" value="AYM78509.1"/>
    <property type="molecule type" value="Genomic_DNA"/>
</dbReference>
<accession>A0A3G2EG85</accession>
<dbReference type="Gene3D" id="3.40.50.150">
    <property type="entry name" value="Vaccinia Virus protein VP39"/>
    <property type="match status" value="1"/>
</dbReference>
<dbReference type="InterPro" id="IPR029063">
    <property type="entry name" value="SAM-dependent_MTases_sf"/>
</dbReference>
<keyword evidence="2" id="KW-0808">Transferase</keyword>
<feature type="domain" description="Methyltransferase regulatory" evidence="1">
    <location>
        <begin position="217"/>
        <end position="299"/>
    </location>
</feature>
<sequence length="512" mass="56291">MSNWNAGYVAEIAYTYGYYEELNPLRLRLPLLAAGLALPASGTACELGFGQGISANIHAAASATRWHGNDFNPSQAAFAQELANAADAGAQFTDESFAQFCCRDDLPDFDFICLHGIWSWVSAENRALIVDFLRRKLRVGGVVFISYNTQPGWAAMMPMRDLLAEHSRVMSAPGQGVLARVAGAIDFVDRMIATQPRYLDANPQLADRFEKLKAMDGHYLAHEYFNADWQPMAFSSVAAMLGEAKLEFAASANYTALVDMLNMTAEHQQFLAEIPDPIFRETTRSFLVNEQFRRDYWVKGARRLTPFAQASALRAVRVMLAVPRDEVVLSVHGVLGDADMDERVYAPVLDAMADHRVYTIGELEQQLAGSEASLAALLQIMLVLASKGSVAAVQDEAGIAAARPQTARLNAHLLEQALARSDLHILASPLTGGGVVVSHLQQLFLWAKLQGCPTPQDWVRTTWPVLLRLKQLMTKDGQPLLTEEENLAELLAQAQYFSARILPVLRALGVTD</sequence>
<evidence type="ECO:0000313" key="3">
    <source>
        <dbReference type="Proteomes" id="UP000279594"/>
    </source>
</evidence>
<dbReference type="InterPro" id="IPR018773">
    <property type="entry name" value="MeTrfase_reg_dom_prd"/>
</dbReference>